<feature type="binding site" evidence="8">
    <location>
        <position position="221"/>
    </location>
    <ligand>
        <name>shikimate</name>
        <dbReference type="ChEBI" id="CHEBI:36208"/>
    </ligand>
</feature>
<dbReference type="GO" id="GO:0050661">
    <property type="term" value="F:NADP binding"/>
    <property type="evidence" value="ECO:0007669"/>
    <property type="project" value="InterPro"/>
</dbReference>
<keyword evidence="6 8" id="KW-0057">Aromatic amino acid biosynthesis</keyword>
<dbReference type="Gene3D" id="3.40.50.720">
    <property type="entry name" value="NAD(P)-binding Rossmann-like Domain"/>
    <property type="match status" value="1"/>
</dbReference>
<name>A0A840QR88_9BACI</name>
<dbReference type="Pfam" id="PF01488">
    <property type="entry name" value="Shikimate_DH"/>
    <property type="match status" value="1"/>
</dbReference>
<dbReference type="GO" id="GO:0008652">
    <property type="term" value="P:amino acid biosynthetic process"/>
    <property type="evidence" value="ECO:0007669"/>
    <property type="project" value="UniProtKB-KW"/>
</dbReference>
<evidence type="ECO:0000313" key="13">
    <source>
        <dbReference type="Proteomes" id="UP000551878"/>
    </source>
</evidence>
<evidence type="ECO:0000256" key="3">
    <source>
        <dbReference type="ARBA" id="ARBA00022605"/>
    </source>
</evidence>
<dbReference type="InterPro" id="IPR041121">
    <property type="entry name" value="SDH_C"/>
</dbReference>
<sequence length="278" mass="30623">MKQLVGLFGHPIGHSLSPVMHNTQYERLQIPYTYHAFDVEPDRLKEAVEAIRALRLRGVNVTVPHKVDVMDYLDDIEEEAKQIGAVNTIVNDDGMLKGYNTDGRGYLLSLTERIGDDLSDKHVLVVGAGGAARAVAVSLSRHGIGQLTIANRTVTKAEVLVDLCQGWQSTEAKTIEQSEKCMDEYDIIIQTTSVGMSPNTNEQPMSLQGIRPGVLVSDLIYNPLKTKWLQEADNLGAEVLDGVGMFVYQGALAIEYWTGEKPDTKLMRQQVIESLGGK</sequence>
<evidence type="ECO:0000313" key="12">
    <source>
        <dbReference type="EMBL" id="MBB5173972.1"/>
    </source>
</evidence>
<dbReference type="RefSeq" id="WP_184664403.1">
    <property type="nucleotide sequence ID" value="NZ_JACHHB010000009.1"/>
</dbReference>
<dbReference type="InterPro" id="IPR046346">
    <property type="entry name" value="Aminoacid_DH-like_N_sf"/>
</dbReference>
<dbReference type="InterPro" id="IPR006151">
    <property type="entry name" value="Shikm_DH/Glu-tRNA_Rdtase"/>
</dbReference>
<feature type="binding site" evidence="8">
    <location>
        <position position="219"/>
    </location>
    <ligand>
        <name>NADP(+)</name>
        <dbReference type="ChEBI" id="CHEBI:58349"/>
    </ligand>
</feature>
<feature type="binding site" evidence="8">
    <location>
        <position position="242"/>
    </location>
    <ligand>
        <name>NADP(+)</name>
        <dbReference type="ChEBI" id="CHEBI:58349"/>
    </ligand>
</feature>
<dbReference type="InterPro" id="IPR022893">
    <property type="entry name" value="Shikimate_DH_fam"/>
</dbReference>
<keyword evidence="4 8" id="KW-0521">NADP</keyword>
<organism evidence="12 13">
    <name type="scientific">Texcoconibacillus texcoconensis</name>
    <dbReference type="NCBI Taxonomy" id="1095777"/>
    <lineage>
        <taxon>Bacteria</taxon>
        <taxon>Bacillati</taxon>
        <taxon>Bacillota</taxon>
        <taxon>Bacilli</taxon>
        <taxon>Bacillales</taxon>
        <taxon>Bacillaceae</taxon>
        <taxon>Texcoconibacillus</taxon>
    </lineage>
</organism>
<feature type="binding site" evidence="8">
    <location>
        <begin position="15"/>
        <end position="17"/>
    </location>
    <ligand>
        <name>shikimate</name>
        <dbReference type="ChEBI" id="CHEBI:36208"/>
    </ligand>
</feature>
<keyword evidence="3 8" id="KW-0028">Amino-acid biosynthesis</keyword>
<accession>A0A840QR88</accession>
<feature type="binding site" evidence="8">
    <location>
        <position position="62"/>
    </location>
    <ligand>
        <name>shikimate</name>
        <dbReference type="ChEBI" id="CHEBI:36208"/>
    </ligand>
</feature>
<feature type="binding site" evidence="8">
    <location>
        <position position="87"/>
    </location>
    <ligand>
        <name>shikimate</name>
        <dbReference type="ChEBI" id="CHEBI:36208"/>
    </ligand>
</feature>
<dbReference type="NCBIfam" id="NF001319">
    <property type="entry name" value="PRK00258.3-3"/>
    <property type="match status" value="1"/>
</dbReference>
<protein>
    <recommendedName>
        <fullName evidence="2 8">Shikimate dehydrogenase (NADP(+))</fullName>
        <shortName evidence="8">SDH</shortName>
        <ecNumber evidence="2 8">1.1.1.25</ecNumber>
    </recommendedName>
</protein>
<dbReference type="Pfam" id="PF18317">
    <property type="entry name" value="SDH_C"/>
    <property type="match status" value="1"/>
</dbReference>
<feature type="domain" description="Quinate/shikimate 5-dehydrogenase/glutamyl-tRNA reductase" evidence="9">
    <location>
        <begin position="110"/>
        <end position="193"/>
    </location>
</feature>
<evidence type="ECO:0000259" key="11">
    <source>
        <dbReference type="Pfam" id="PF18317"/>
    </source>
</evidence>
<evidence type="ECO:0000259" key="10">
    <source>
        <dbReference type="Pfam" id="PF08501"/>
    </source>
</evidence>
<dbReference type="GO" id="GO:0005829">
    <property type="term" value="C:cytosol"/>
    <property type="evidence" value="ECO:0007669"/>
    <property type="project" value="TreeGrafter"/>
</dbReference>
<comment type="pathway">
    <text evidence="1 8">Metabolic intermediate biosynthesis; chorismate biosynthesis; chorismate from D-erythrose 4-phosphate and phosphoenolpyruvate: step 4/7.</text>
</comment>
<comment type="subunit">
    <text evidence="8">Homodimer.</text>
</comment>
<comment type="caution">
    <text evidence="12">The sequence shown here is derived from an EMBL/GenBank/DDBJ whole genome shotgun (WGS) entry which is preliminary data.</text>
</comment>
<feature type="binding site" evidence="8">
    <location>
        <position position="102"/>
    </location>
    <ligand>
        <name>shikimate</name>
        <dbReference type="ChEBI" id="CHEBI:36208"/>
    </ligand>
</feature>
<evidence type="ECO:0000256" key="7">
    <source>
        <dbReference type="ARBA" id="ARBA00049442"/>
    </source>
</evidence>
<dbReference type="InterPro" id="IPR013708">
    <property type="entry name" value="Shikimate_DH-bd_N"/>
</dbReference>
<dbReference type="SUPFAM" id="SSF53223">
    <property type="entry name" value="Aminoacid dehydrogenase-like, N-terminal domain"/>
    <property type="match status" value="1"/>
</dbReference>
<dbReference type="EC" id="1.1.1.25" evidence="2 8"/>
<evidence type="ECO:0000256" key="5">
    <source>
        <dbReference type="ARBA" id="ARBA00023002"/>
    </source>
</evidence>
<evidence type="ECO:0000259" key="9">
    <source>
        <dbReference type="Pfam" id="PF01488"/>
    </source>
</evidence>
<dbReference type="Gene3D" id="3.40.50.10860">
    <property type="entry name" value="Leucine Dehydrogenase, chain A, domain 1"/>
    <property type="match status" value="1"/>
</dbReference>
<evidence type="ECO:0000256" key="2">
    <source>
        <dbReference type="ARBA" id="ARBA00012962"/>
    </source>
</evidence>
<dbReference type="CDD" id="cd01065">
    <property type="entry name" value="NAD_bind_Shikimate_DH"/>
    <property type="match status" value="1"/>
</dbReference>
<feature type="binding site" evidence="8">
    <location>
        <begin position="127"/>
        <end position="131"/>
    </location>
    <ligand>
        <name>NADP(+)</name>
        <dbReference type="ChEBI" id="CHEBI:58349"/>
    </ligand>
</feature>
<dbReference type="InterPro" id="IPR011342">
    <property type="entry name" value="Shikimate_DH"/>
</dbReference>
<dbReference type="Pfam" id="PF08501">
    <property type="entry name" value="Shikimate_dh_N"/>
    <property type="match status" value="1"/>
</dbReference>
<reference evidence="12 13" key="1">
    <citation type="submission" date="2020-08" db="EMBL/GenBank/DDBJ databases">
        <title>Genomic Encyclopedia of Type Strains, Phase IV (KMG-IV): sequencing the most valuable type-strain genomes for metagenomic binning, comparative biology and taxonomic classification.</title>
        <authorList>
            <person name="Goeker M."/>
        </authorList>
    </citation>
    <scope>NUCLEOTIDE SEQUENCE [LARGE SCALE GENOMIC DNA]</scope>
    <source>
        <strain evidence="12 13">DSM 24696</strain>
    </source>
</reference>
<dbReference type="UniPathway" id="UPA00053">
    <property type="reaction ID" value="UER00087"/>
</dbReference>
<comment type="catalytic activity">
    <reaction evidence="7 8">
        <text>shikimate + NADP(+) = 3-dehydroshikimate + NADPH + H(+)</text>
        <dbReference type="Rhea" id="RHEA:17737"/>
        <dbReference type="ChEBI" id="CHEBI:15378"/>
        <dbReference type="ChEBI" id="CHEBI:16630"/>
        <dbReference type="ChEBI" id="CHEBI:36208"/>
        <dbReference type="ChEBI" id="CHEBI:57783"/>
        <dbReference type="ChEBI" id="CHEBI:58349"/>
        <dbReference type="EC" id="1.1.1.25"/>
    </reaction>
</comment>
<dbReference type="GO" id="GO:0019632">
    <property type="term" value="P:shikimate metabolic process"/>
    <property type="evidence" value="ECO:0007669"/>
    <property type="project" value="InterPro"/>
</dbReference>
<dbReference type="AlphaFoldDB" id="A0A840QR88"/>
<proteinExistence type="inferred from homology"/>
<comment type="function">
    <text evidence="8">Involved in the biosynthesis of the chorismate, which leads to the biosynthesis of aromatic amino acids. Catalyzes the reversible NADPH linked reduction of 3-dehydroshikimate (DHSA) to yield shikimate (SA).</text>
</comment>
<evidence type="ECO:0000256" key="1">
    <source>
        <dbReference type="ARBA" id="ARBA00004871"/>
    </source>
</evidence>
<feature type="domain" description="Shikimate dehydrogenase substrate binding N-terminal" evidence="10">
    <location>
        <begin position="7"/>
        <end position="89"/>
    </location>
</feature>
<evidence type="ECO:0000256" key="4">
    <source>
        <dbReference type="ARBA" id="ARBA00022857"/>
    </source>
</evidence>
<keyword evidence="13" id="KW-1185">Reference proteome</keyword>
<comment type="similarity">
    <text evidence="8">Belongs to the shikimate dehydrogenase family.</text>
</comment>
<feature type="binding site" evidence="8">
    <location>
        <position position="78"/>
    </location>
    <ligand>
        <name>NADP(+)</name>
        <dbReference type="ChEBI" id="CHEBI:58349"/>
    </ligand>
</feature>
<dbReference type="PANTHER" id="PTHR21089">
    <property type="entry name" value="SHIKIMATE DEHYDROGENASE"/>
    <property type="match status" value="1"/>
</dbReference>
<dbReference type="PANTHER" id="PTHR21089:SF1">
    <property type="entry name" value="BIFUNCTIONAL 3-DEHYDROQUINATE DEHYDRATASE_SHIKIMATE DEHYDROGENASE, CHLOROPLASTIC"/>
    <property type="match status" value="1"/>
</dbReference>
<dbReference type="GO" id="GO:0009423">
    <property type="term" value="P:chorismate biosynthetic process"/>
    <property type="evidence" value="ECO:0007669"/>
    <property type="project" value="UniProtKB-UniRule"/>
</dbReference>
<feature type="active site" description="Proton acceptor" evidence="8">
    <location>
        <position position="66"/>
    </location>
</feature>
<evidence type="ECO:0000256" key="6">
    <source>
        <dbReference type="ARBA" id="ARBA00023141"/>
    </source>
</evidence>
<keyword evidence="5 8" id="KW-0560">Oxidoreductase</keyword>
<dbReference type="EMBL" id="JACHHB010000009">
    <property type="protein sequence ID" value="MBB5173972.1"/>
    <property type="molecule type" value="Genomic_DNA"/>
</dbReference>
<dbReference type="GO" id="GO:0009073">
    <property type="term" value="P:aromatic amino acid family biosynthetic process"/>
    <property type="evidence" value="ECO:0007669"/>
    <property type="project" value="UniProtKB-KW"/>
</dbReference>
<feature type="domain" description="SDH C-terminal" evidence="11">
    <location>
        <begin position="242"/>
        <end position="271"/>
    </location>
</feature>
<gene>
    <name evidence="8" type="primary">aroE</name>
    <name evidence="12" type="ORF">HNQ41_002162</name>
</gene>
<dbReference type="InterPro" id="IPR036291">
    <property type="entry name" value="NAD(P)-bd_dom_sf"/>
</dbReference>
<feature type="binding site" evidence="8">
    <location>
        <position position="249"/>
    </location>
    <ligand>
        <name>shikimate</name>
        <dbReference type="ChEBI" id="CHEBI:36208"/>
    </ligand>
</feature>
<evidence type="ECO:0000256" key="8">
    <source>
        <dbReference type="HAMAP-Rule" id="MF_00222"/>
    </source>
</evidence>
<dbReference type="GO" id="GO:0004764">
    <property type="term" value="F:shikimate 3-dehydrogenase (NADP+) activity"/>
    <property type="evidence" value="ECO:0007669"/>
    <property type="project" value="UniProtKB-UniRule"/>
</dbReference>
<dbReference type="FunFam" id="3.40.50.10860:FF:000004">
    <property type="entry name" value="Quinate/shikimate dehydrogenase"/>
    <property type="match status" value="1"/>
</dbReference>
<dbReference type="NCBIfam" id="TIGR00507">
    <property type="entry name" value="aroE"/>
    <property type="match status" value="1"/>
</dbReference>
<dbReference type="HAMAP" id="MF_00222">
    <property type="entry name" value="Shikimate_DH_AroE"/>
    <property type="match status" value="1"/>
</dbReference>
<feature type="binding site" evidence="8">
    <location>
        <begin position="151"/>
        <end position="156"/>
    </location>
    <ligand>
        <name>NADP(+)</name>
        <dbReference type="ChEBI" id="CHEBI:58349"/>
    </ligand>
</feature>
<dbReference type="Proteomes" id="UP000551878">
    <property type="component" value="Unassembled WGS sequence"/>
</dbReference>
<dbReference type="SUPFAM" id="SSF51735">
    <property type="entry name" value="NAD(P)-binding Rossmann-fold domains"/>
    <property type="match status" value="1"/>
</dbReference>